<dbReference type="InterPro" id="IPR056840">
    <property type="entry name" value="HEAT_IPO9_central"/>
</dbReference>
<dbReference type="InterPro" id="IPR016024">
    <property type="entry name" value="ARM-type_fold"/>
</dbReference>
<dbReference type="GO" id="GO:0031267">
    <property type="term" value="F:small GTPase binding"/>
    <property type="evidence" value="ECO:0007669"/>
    <property type="project" value="InterPro"/>
</dbReference>
<dbReference type="Proteomes" id="UP001219933">
    <property type="component" value="Chromosome 1"/>
</dbReference>
<dbReference type="Pfam" id="PF03810">
    <property type="entry name" value="IBN_N"/>
    <property type="match status" value="1"/>
</dbReference>
<keyword evidence="4" id="KW-0539">Nucleus</keyword>
<sequence>MDISQRLRDTLSSVHATRARAEDDLSRAALPRNDPQGAFGVQLAQIFASDAPLAERQAAGTALKRYIRERWSVAFETFLKNAAAAGETGGEALPLEAKQSIRVTLLGALASPERKVRLLAAQLLALVSTAEFPDNFPELLPTVHSLLENGSPDGVHGALVFFADLVQEELDENQLLLVARDYVPLLHRVLTDGKYAPHVHARCLLVFRQCLISLFTVRETYSDTVRGAIDTHLPLWLNTVGTMLDPSIYSTADWTTASTWEVLGLRREITRVLGAAQQFRAAFAPYSEPLLTAALANLEQLVPLFTATEISGTLDAPSPPDGDSDIASDAAGLGMSLLSFFGDTVRAPFMRSFLVQGGVGGSGDATLALGKLVRMAQAYAQMSLAEEAEWSEDADAFVAEDDEENMAVTLRTAAMDLSDALLNEYPSPTLQAFSAALRAVSMETNWRETEALLLLLGATHASIEEILDEGTGAEALNVQQILALCAAGINQSHSFLRGRCFVCASQFAASVNDTTASEFLRLALETTKAEFEVAPLHVKLAAVRALRNFGNILPDATAEYTAEIVIQLGPLLGRARGATLVLIVDTIDAAIHNSVEAKHLEPPVYGELAMAALSAWRANLPDPQVEMSLAALLETMASSKVEQVAAQTVRLAVDASFAVLGDPMLALSAAALLRAVVDAAPAHALAVEPLFPSGLEYIFAAEDAEAVQHVLHCITVLLQKQPQATLQWRGGTESLQAILRVVEHLLAPTADPEMCSMPLGTLLVTLFISAADHLSPVMPALVNVLAQRVAESTNPACSAAMLYPLAFLFAEHADAVLQLLADAPDTLAGVASRWAEELGHVHGTFLVNVHILGVAQLLDRWPAALEAQVDGDPLPMPDGIIITRSKARETPQYSRIAAGAKMLKELIGIYEQAESNGDRGDRTSAAVAAAAAAGAEYDDEWCDEEPRRRE</sequence>
<feature type="domain" description="Importin N-terminal" evidence="6">
    <location>
        <begin position="21"/>
        <end position="111"/>
    </location>
</feature>
<evidence type="ECO:0000256" key="2">
    <source>
        <dbReference type="ARBA" id="ARBA00022448"/>
    </source>
</evidence>
<dbReference type="InterPro" id="IPR001494">
    <property type="entry name" value="Importin-beta_N"/>
</dbReference>
<dbReference type="GO" id="GO:0005635">
    <property type="term" value="C:nuclear envelope"/>
    <property type="evidence" value="ECO:0007669"/>
    <property type="project" value="TreeGrafter"/>
</dbReference>
<dbReference type="Gene3D" id="1.25.10.10">
    <property type="entry name" value="Leucine-rich Repeat Variant"/>
    <property type="match status" value="1"/>
</dbReference>
<dbReference type="GO" id="GO:0006606">
    <property type="term" value="P:protein import into nucleus"/>
    <property type="evidence" value="ECO:0007669"/>
    <property type="project" value="TreeGrafter"/>
</dbReference>
<keyword evidence="2" id="KW-0813">Transport</keyword>
<keyword evidence="3" id="KW-0653">Protein transport</keyword>
<accession>A0AAF0ER49</accession>
<dbReference type="SUPFAM" id="SSF48371">
    <property type="entry name" value="ARM repeat"/>
    <property type="match status" value="1"/>
</dbReference>
<reference evidence="7" key="1">
    <citation type="submission" date="2023-03" db="EMBL/GenBank/DDBJ databases">
        <title>Mating type loci evolution in Malassezia.</title>
        <authorList>
            <person name="Coelho M.A."/>
        </authorList>
    </citation>
    <scope>NUCLEOTIDE SEQUENCE</scope>
    <source>
        <strain evidence="7">CBS 11721</strain>
    </source>
</reference>
<keyword evidence="8" id="KW-1185">Reference proteome</keyword>
<name>A0AAF0ER49_9BASI</name>
<evidence type="ECO:0000256" key="5">
    <source>
        <dbReference type="SAM" id="MobiDB-lite"/>
    </source>
</evidence>
<evidence type="ECO:0000256" key="3">
    <source>
        <dbReference type="ARBA" id="ARBA00022927"/>
    </source>
</evidence>
<dbReference type="AlphaFoldDB" id="A0AAF0ER49"/>
<dbReference type="SMART" id="SM00913">
    <property type="entry name" value="IBN_N"/>
    <property type="match status" value="1"/>
</dbReference>
<organism evidence="7 8">
    <name type="scientific">Malassezia cuniculi</name>
    <dbReference type="NCBI Taxonomy" id="948313"/>
    <lineage>
        <taxon>Eukaryota</taxon>
        <taxon>Fungi</taxon>
        <taxon>Dikarya</taxon>
        <taxon>Basidiomycota</taxon>
        <taxon>Ustilaginomycotina</taxon>
        <taxon>Malasseziomycetes</taxon>
        <taxon>Malasseziales</taxon>
        <taxon>Malasseziaceae</taxon>
        <taxon>Malassezia</taxon>
    </lineage>
</organism>
<dbReference type="InterPro" id="IPR011989">
    <property type="entry name" value="ARM-like"/>
</dbReference>
<dbReference type="Pfam" id="PF25018">
    <property type="entry name" value="HEAT_IPO9_c"/>
    <property type="match status" value="1"/>
</dbReference>
<dbReference type="PANTHER" id="PTHR10997:SF9">
    <property type="entry name" value="IMPORTIN-9"/>
    <property type="match status" value="1"/>
</dbReference>
<comment type="subcellular location">
    <subcellularLocation>
        <location evidence="1">Nucleus</location>
    </subcellularLocation>
</comment>
<dbReference type="PANTHER" id="PTHR10997">
    <property type="entry name" value="IMPORTIN-7, 8, 11"/>
    <property type="match status" value="1"/>
</dbReference>
<evidence type="ECO:0000313" key="8">
    <source>
        <dbReference type="Proteomes" id="UP001219933"/>
    </source>
</evidence>
<dbReference type="PROSITE" id="PS50166">
    <property type="entry name" value="IMPORTIN_B_NT"/>
    <property type="match status" value="1"/>
</dbReference>
<evidence type="ECO:0000256" key="1">
    <source>
        <dbReference type="ARBA" id="ARBA00004123"/>
    </source>
</evidence>
<evidence type="ECO:0000256" key="4">
    <source>
        <dbReference type="ARBA" id="ARBA00023242"/>
    </source>
</evidence>
<gene>
    <name evidence="7" type="ORF">MCUN1_000328</name>
</gene>
<dbReference type="EMBL" id="CP119877">
    <property type="protein sequence ID" value="WFD33515.1"/>
    <property type="molecule type" value="Genomic_DNA"/>
</dbReference>
<evidence type="ECO:0000313" key="7">
    <source>
        <dbReference type="EMBL" id="WFD33515.1"/>
    </source>
</evidence>
<dbReference type="GO" id="GO:0005829">
    <property type="term" value="C:cytosol"/>
    <property type="evidence" value="ECO:0007669"/>
    <property type="project" value="TreeGrafter"/>
</dbReference>
<evidence type="ECO:0000259" key="6">
    <source>
        <dbReference type="PROSITE" id="PS50166"/>
    </source>
</evidence>
<protein>
    <recommendedName>
        <fullName evidence="6">Importin N-terminal domain-containing protein</fullName>
    </recommendedName>
</protein>
<feature type="region of interest" description="Disordered" evidence="5">
    <location>
        <begin position="931"/>
        <end position="950"/>
    </location>
</feature>
<proteinExistence type="predicted"/>